<evidence type="ECO:0000313" key="9">
    <source>
        <dbReference type="Proteomes" id="UP000215596"/>
    </source>
</evidence>
<dbReference type="GO" id="GO:0003677">
    <property type="term" value="F:DNA binding"/>
    <property type="evidence" value="ECO:0007669"/>
    <property type="project" value="InterPro"/>
</dbReference>
<reference evidence="8 9" key="1">
    <citation type="submission" date="2017-07" db="EMBL/GenBank/DDBJ databases">
        <title>Isolation and whole genome analysis of endospore-forming bacteria from heroin.</title>
        <authorList>
            <person name="Kalinowski J."/>
            <person name="Ahrens B."/>
            <person name="Al-Dilaimi A."/>
            <person name="Winkler A."/>
            <person name="Wibberg D."/>
            <person name="Schleenbecker U."/>
            <person name="Ruckert C."/>
            <person name="Wolfel R."/>
            <person name="Grass G."/>
        </authorList>
    </citation>
    <scope>NUCLEOTIDE SEQUENCE [LARGE SCALE GENOMIC DNA]</scope>
    <source>
        <strain evidence="8 9">7537-G1</strain>
    </source>
</reference>
<keyword evidence="2" id="KW-0639">Primosome</keyword>
<keyword evidence="5" id="KW-0235">DNA replication</keyword>
<dbReference type="GO" id="GO:0016779">
    <property type="term" value="F:nucleotidyltransferase activity"/>
    <property type="evidence" value="ECO:0007669"/>
    <property type="project" value="UniProtKB-KW"/>
</dbReference>
<keyword evidence="3" id="KW-0808">Transferase</keyword>
<dbReference type="Gene3D" id="3.90.580.10">
    <property type="entry name" value="Zinc finger, CHC2-type domain"/>
    <property type="match status" value="1"/>
</dbReference>
<protein>
    <recommendedName>
        <fullName evidence="7">Toprim domain-containing protein</fullName>
    </recommendedName>
</protein>
<evidence type="ECO:0000313" key="8">
    <source>
        <dbReference type="EMBL" id="PAD76372.1"/>
    </source>
</evidence>
<dbReference type="PROSITE" id="PS50880">
    <property type="entry name" value="TOPRIM"/>
    <property type="match status" value="1"/>
</dbReference>
<dbReference type="RefSeq" id="WP_095265455.1">
    <property type="nucleotide sequence ID" value="NZ_NPBY01000038.1"/>
</dbReference>
<accession>A0A268ETC6</accession>
<evidence type="ECO:0000256" key="1">
    <source>
        <dbReference type="ARBA" id="ARBA00022478"/>
    </source>
</evidence>
<dbReference type="SUPFAM" id="SSF56731">
    <property type="entry name" value="DNA primase core"/>
    <property type="match status" value="1"/>
</dbReference>
<dbReference type="InterPro" id="IPR006171">
    <property type="entry name" value="TOPRIM_dom"/>
</dbReference>
<dbReference type="Gene3D" id="3.40.1360.10">
    <property type="match status" value="1"/>
</dbReference>
<dbReference type="Proteomes" id="UP000215596">
    <property type="component" value="Unassembled WGS sequence"/>
</dbReference>
<dbReference type="InterPro" id="IPR036977">
    <property type="entry name" value="DNA_primase_Znf_CHC2"/>
</dbReference>
<evidence type="ECO:0000256" key="3">
    <source>
        <dbReference type="ARBA" id="ARBA00022679"/>
    </source>
</evidence>
<sequence>MNVNPRAHWFYRVCDMLQAQAEGNPAFPRIPHEVYRSLDSNGRKNILRHHIKKLLDLCGINYAFGGNLLCFNHDDRRPSMVFNMDRGNFYCFSCAERAWDIFEIVGMQFHLRHFQQKLAKVEEIFVEPKQERFRPYQPVQTDPQVVELLLRRGITRESMSKFGLKVWRLEDGSKYVVIPCKGRFLERKKLVQGAKNYPISYKVKGVDLELFNGSRLTKPGVVFIVESALDAILLEQVGFSSVALNGKMPKALSNALYAKPLPTGLSLIILMDNDPAGRDATHVVCNAIQKSGVIFHRFDYDAPSGSPRAFLHHYKDVGEAMVADTAQTVTALDALVRWAKP</sequence>
<evidence type="ECO:0000256" key="4">
    <source>
        <dbReference type="ARBA" id="ARBA00022695"/>
    </source>
</evidence>
<dbReference type="GO" id="GO:0008270">
    <property type="term" value="F:zinc ion binding"/>
    <property type="evidence" value="ECO:0007669"/>
    <property type="project" value="InterPro"/>
</dbReference>
<organism evidence="8 9">
    <name type="scientific">Paenibacillus campinasensis</name>
    <dbReference type="NCBI Taxonomy" id="66347"/>
    <lineage>
        <taxon>Bacteria</taxon>
        <taxon>Bacillati</taxon>
        <taxon>Bacillota</taxon>
        <taxon>Bacilli</taxon>
        <taxon>Bacillales</taxon>
        <taxon>Paenibacillaceae</taxon>
        <taxon>Paenibacillus</taxon>
    </lineage>
</organism>
<comment type="caution">
    <text evidence="8">The sequence shown here is derived from an EMBL/GenBank/DDBJ whole genome shotgun (WGS) entry which is preliminary data.</text>
</comment>
<dbReference type="GO" id="GO:0006269">
    <property type="term" value="P:DNA replication, synthesis of primer"/>
    <property type="evidence" value="ECO:0007669"/>
    <property type="project" value="UniProtKB-KW"/>
</dbReference>
<keyword evidence="6" id="KW-0804">Transcription</keyword>
<dbReference type="Pfam" id="PF13155">
    <property type="entry name" value="Toprim_2"/>
    <property type="match status" value="1"/>
</dbReference>
<evidence type="ECO:0000256" key="5">
    <source>
        <dbReference type="ARBA" id="ARBA00022705"/>
    </source>
</evidence>
<dbReference type="GO" id="GO:0000428">
    <property type="term" value="C:DNA-directed RNA polymerase complex"/>
    <property type="evidence" value="ECO:0007669"/>
    <property type="project" value="UniProtKB-KW"/>
</dbReference>
<dbReference type="SUPFAM" id="SSF57783">
    <property type="entry name" value="Zinc beta-ribbon"/>
    <property type="match status" value="1"/>
</dbReference>
<dbReference type="AlphaFoldDB" id="A0A268ETC6"/>
<proteinExistence type="predicted"/>
<dbReference type="EMBL" id="NPBY01000038">
    <property type="protein sequence ID" value="PAD76372.1"/>
    <property type="molecule type" value="Genomic_DNA"/>
</dbReference>
<dbReference type="CDD" id="cd00188">
    <property type="entry name" value="TOPRIM"/>
    <property type="match status" value="1"/>
</dbReference>
<name>A0A268ETC6_9BACL</name>
<dbReference type="GO" id="GO:1990077">
    <property type="term" value="C:primosome complex"/>
    <property type="evidence" value="ECO:0007669"/>
    <property type="project" value="UniProtKB-KW"/>
</dbReference>
<evidence type="ECO:0000256" key="6">
    <source>
        <dbReference type="ARBA" id="ARBA00023163"/>
    </source>
</evidence>
<evidence type="ECO:0000259" key="7">
    <source>
        <dbReference type="PROSITE" id="PS50880"/>
    </source>
</evidence>
<feature type="domain" description="Toprim" evidence="7">
    <location>
        <begin position="220"/>
        <end position="303"/>
    </location>
</feature>
<keyword evidence="4" id="KW-0548">Nucleotidyltransferase</keyword>
<gene>
    <name evidence="8" type="ORF">CHH67_12135</name>
</gene>
<keyword evidence="1" id="KW-0240">DNA-directed RNA polymerase</keyword>
<evidence type="ECO:0000256" key="2">
    <source>
        <dbReference type="ARBA" id="ARBA00022515"/>
    </source>
</evidence>
<dbReference type="OrthoDB" id="581132at2"/>